<feature type="active site" evidence="5">
    <location>
        <position position="324"/>
    </location>
</feature>
<dbReference type="AlphaFoldDB" id="A0AAJ0C3P8"/>
<dbReference type="Proteomes" id="UP001244011">
    <property type="component" value="Unassembled WGS sequence"/>
</dbReference>
<proteinExistence type="inferred from homology"/>
<dbReference type="PROSITE" id="PS00141">
    <property type="entry name" value="ASP_PROTEASE"/>
    <property type="match status" value="1"/>
</dbReference>
<dbReference type="GO" id="GO:0006508">
    <property type="term" value="P:proteolysis"/>
    <property type="evidence" value="ECO:0007669"/>
    <property type="project" value="UniProtKB-KW"/>
</dbReference>
<evidence type="ECO:0000256" key="3">
    <source>
        <dbReference type="ARBA" id="ARBA00022750"/>
    </source>
</evidence>
<dbReference type="EMBL" id="MU839009">
    <property type="protein sequence ID" value="KAK1767061.1"/>
    <property type="molecule type" value="Genomic_DNA"/>
</dbReference>
<feature type="disulfide bond" evidence="6">
    <location>
        <begin position="360"/>
        <end position="399"/>
    </location>
</feature>
<dbReference type="FunFam" id="2.40.70.10:FF:000024">
    <property type="entry name" value="Endothiapepsin"/>
    <property type="match status" value="1"/>
</dbReference>
<evidence type="ECO:0000256" key="2">
    <source>
        <dbReference type="ARBA" id="ARBA00022670"/>
    </source>
</evidence>
<dbReference type="PROSITE" id="PS51767">
    <property type="entry name" value="PEPTIDASE_A1"/>
    <property type="match status" value="1"/>
</dbReference>
<sequence length="440" mass="46423">MKFSVFAAVAAGLVAAAPRQRGNLAALEVAVLGGASFKISQVPNQNYRTLHRGPRALAKAYQKFGVPIPSDLLQLLQEILSELGVSVPRLGGAGNGTFGGNDTADAGQGEVSAIPELFDSEYLAEVHIGTPPQKLMLNFDTGSSDLWVFSSETPVNQRNGQKLYDIEASTTSKLLNGSTWSIRYGDGSNSAGTVYMDTVSVGEITVANQAVESAQRVSASFMNDTASSGLLGLAFSHINQVTPNQQKTFFDNAMENLAMPLFSANLKQGEAGNYNFGFIDQTEFSGEIAFVNVNSTQGFWQFSAGGFAVGSKAAVAMPHEAIADTGTTLLLLPTPIVEAYYADIPSAAFSASVGGFVYLCTEKLPDFTLNIGTYKAVIPGPIINYAPADSDDFATATYCFGGIQAANGLPFAIYGDIFLKAQFVVFHGGNSQLGFAPKPT</sequence>
<protein>
    <submittedName>
        <fullName evidence="10">Aspartic peptidase domain-containing protein</fullName>
    </submittedName>
</protein>
<feature type="chain" id="PRO_5042584676" evidence="8">
    <location>
        <begin position="17"/>
        <end position="440"/>
    </location>
</feature>
<organism evidence="10 11">
    <name type="scientific">Phialemonium atrogriseum</name>
    <dbReference type="NCBI Taxonomy" id="1093897"/>
    <lineage>
        <taxon>Eukaryota</taxon>
        <taxon>Fungi</taxon>
        <taxon>Dikarya</taxon>
        <taxon>Ascomycota</taxon>
        <taxon>Pezizomycotina</taxon>
        <taxon>Sordariomycetes</taxon>
        <taxon>Sordariomycetidae</taxon>
        <taxon>Cephalothecales</taxon>
        <taxon>Cephalothecaceae</taxon>
        <taxon>Phialemonium</taxon>
    </lineage>
</organism>
<evidence type="ECO:0000256" key="1">
    <source>
        <dbReference type="ARBA" id="ARBA00007447"/>
    </source>
</evidence>
<dbReference type="GeneID" id="85313132"/>
<evidence type="ECO:0000256" key="8">
    <source>
        <dbReference type="SAM" id="SignalP"/>
    </source>
</evidence>
<keyword evidence="4 7" id="KW-0378">Hydrolase</keyword>
<evidence type="ECO:0000256" key="5">
    <source>
        <dbReference type="PIRSR" id="PIRSR601461-1"/>
    </source>
</evidence>
<evidence type="ECO:0000256" key="4">
    <source>
        <dbReference type="ARBA" id="ARBA00022801"/>
    </source>
</evidence>
<dbReference type="InterPro" id="IPR021109">
    <property type="entry name" value="Peptidase_aspartic_dom_sf"/>
</dbReference>
<dbReference type="Gene3D" id="2.40.70.10">
    <property type="entry name" value="Acid Proteases"/>
    <property type="match status" value="2"/>
</dbReference>
<comment type="caution">
    <text evidence="10">The sequence shown here is derived from an EMBL/GenBank/DDBJ whole genome shotgun (WGS) entry which is preliminary data.</text>
</comment>
<dbReference type="SUPFAM" id="SSF50630">
    <property type="entry name" value="Acid proteases"/>
    <property type="match status" value="1"/>
</dbReference>
<name>A0AAJ0C3P8_9PEZI</name>
<dbReference type="InterPro" id="IPR001461">
    <property type="entry name" value="Aspartic_peptidase_A1"/>
</dbReference>
<feature type="signal peptide" evidence="8">
    <location>
        <begin position="1"/>
        <end position="16"/>
    </location>
</feature>
<evidence type="ECO:0000256" key="7">
    <source>
        <dbReference type="RuleBase" id="RU000454"/>
    </source>
</evidence>
<gene>
    <name evidence="10" type="ORF">QBC33DRAFT_559188</name>
</gene>
<evidence type="ECO:0000313" key="10">
    <source>
        <dbReference type="EMBL" id="KAK1767061.1"/>
    </source>
</evidence>
<dbReference type="Pfam" id="PF00026">
    <property type="entry name" value="Asp"/>
    <property type="match status" value="1"/>
</dbReference>
<dbReference type="GO" id="GO:0004190">
    <property type="term" value="F:aspartic-type endopeptidase activity"/>
    <property type="evidence" value="ECO:0007669"/>
    <property type="project" value="UniProtKB-KW"/>
</dbReference>
<comment type="similarity">
    <text evidence="1 7">Belongs to the peptidase A1 family.</text>
</comment>
<dbReference type="PANTHER" id="PTHR47966">
    <property type="entry name" value="BETA-SITE APP-CLEAVING ENZYME, ISOFORM A-RELATED"/>
    <property type="match status" value="1"/>
</dbReference>
<keyword evidence="2 7" id="KW-0645">Protease</keyword>
<feature type="active site" evidence="5">
    <location>
        <position position="140"/>
    </location>
</feature>
<evidence type="ECO:0000256" key="6">
    <source>
        <dbReference type="PIRSR" id="PIRSR601461-2"/>
    </source>
</evidence>
<keyword evidence="8" id="KW-0732">Signal</keyword>
<keyword evidence="3 7" id="KW-0064">Aspartyl protease</keyword>
<evidence type="ECO:0000313" key="11">
    <source>
        <dbReference type="Proteomes" id="UP001244011"/>
    </source>
</evidence>
<accession>A0AAJ0C3P8</accession>
<dbReference type="PANTHER" id="PTHR47966:SF2">
    <property type="entry name" value="ASPERGILLOPEPSIN-1-RELATED"/>
    <property type="match status" value="1"/>
</dbReference>
<dbReference type="RefSeq" id="XP_060283274.1">
    <property type="nucleotide sequence ID" value="XM_060429945.1"/>
</dbReference>
<dbReference type="InterPro" id="IPR034163">
    <property type="entry name" value="Aspergillopepsin-like_cat_dom"/>
</dbReference>
<dbReference type="FunFam" id="2.40.70.10:FF:000026">
    <property type="entry name" value="Endothiapepsin"/>
    <property type="match status" value="1"/>
</dbReference>
<keyword evidence="11" id="KW-1185">Reference proteome</keyword>
<evidence type="ECO:0000259" key="9">
    <source>
        <dbReference type="PROSITE" id="PS51767"/>
    </source>
</evidence>
<dbReference type="InterPro" id="IPR001969">
    <property type="entry name" value="Aspartic_peptidase_AS"/>
</dbReference>
<reference evidence="10" key="1">
    <citation type="submission" date="2023-06" db="EMBL/GenBank/DDBJ databases">
        <title>Genome-scale phylogeny and comparative genomics of the fungal order Sordariales.</title>
        <authorList>
            <consortium name="Lawrence Berkeley National Laboratory"/>
            <person name="Hensen N."/>
            <person name="Bonometti L."/>
            <person name="Westerberg I."/>
            <person name="Brannstrom I.O."/>
            <person name="Guillou S."/>
            <person name="Cros-Aarteil S."/>
            <person name="Calhoun S."/>
            <person name="Haridas S."/>
            <person name="Kuo A."/>
            <person name="Mondo S."/>
            <person name="Pangilinan J."/>
            <person name="Riley R."/>
            <person name="Labutti K."/>
            <person name="Andreopoulos B."/>
            <person name="Lipzen A."/>
            <person name="Chen C."/>
            <person name="Yanf M."/>
            <person name="Daum C."/>
            <person name="Ng V."/>
            <person name="Clum A."/>
            <person name="Steindorff A."/>
            <person name="Ohm R."/>
            <person name="Martin F."/>
            <person name="Silar P."/>
            <person name="Natvig D."/>
            <person name="Lalanne C."/>
            <person name="Gautier V."/>
            <person name="Ament-Velasquez S.L."/>
            <person name="Kruys A."/>
            <person name="Hutchinson M.I."/>
            <person name="Powell A.J."/>
            <person name="Barry K."/>
            <person name="Miller A.N."/>
            <person name="Grigoriev I.V."/>
            <person name="Debuchy R."/>
            <person name="Gladieux P."/>
            <person name="Thoren M.H."/>
            <person name="Johannesson H."/>
        </authorList>
    </citation>
    <scope>NUCLEOTIDE SEQUENCE</scope>
    <source>
        <strain evidence="10">8032-3</strain>
    </source>
</reference>
<keyword evidence="6" id="KW-1015">Disulfide bond</keyword>
<feature type="domain" description="Peptidase A1" evidence="9">
    <location>
        <begin position="122"/>
        <end position="436"/>
    </location>
</feature>
<dbReference type="InterPro" id="IPR033121">
    <property type="entry name" value="PEPTIDASE_A1"/>
</dbReference>
<dbReference type="PRINTS" id="PR00792">
    <property type="entry name" value="PEPSIN"/>
</dbReference>
<dbReference type="CDD" id="cd06097">
    <property type="entry name" value="Aspergillopepsin_like"/>
    <property type="match status" value="1"/>
</dbReference>